<evidence type="ECO:0000313" key="2">
    <source>
        <dbReference type="EMBL" id="TDK42841.1"/>
    </source>
</evidence>
<evidence type="ECO:0000256" key="1">
    <source>
        <dbReference type="SAM" id="MobiDB-lite"/>
    </source>
</evidence>
<organism evidence="2 3">
    <name type="scientific">Algoriphagus formosus</name>
    <dbReference type="NCBI Taxonomy" id="2007308"/>
    <lineage>
        <taxon>Bacteria</taxon>
        <taxon>Pseudomonadati</taxon>
        <taxon>Bacteroidota</taxon>
        <taxon>Cytophagia</taxon>
        <taxon>Cytophagales</taxon>
        <taxon>Cyclobacteriaceae</taxon>
        <taxon>Algoriphagus</taxon>
    </lineage>
</organism>
<dbReference type="PROSITE" id="PS51257">
    <property type="entry name" value="PROKAR_LIPOPROTEIN"/>
    <property type="match status" value="1"/>
</dbReference>
<dbReference type="Proteomes" id="UP000295438">
    <property type="component" value="Unassembled WGS sequence"/>
</dbReference>
<accession>A0A4R5UUR2</accession>
<evidence type="ECO:0000313" key="3">
    <source>
        <dbReference type="Proteomes" id="UP000295438"/>
    </source>
</evidence>
<dbReference type="EMBL" id="SMUW01000036">
    <property type="protein sequence ID" value="TDK42841.1"/>
    <property type="molecule type" value="Genomic_DNA"/>
</dbReference>
<reference evidence="2 3" key="1">
    <citation type="submission" date="2019-03" db="EMBL/GenBank/DDBJ databases">
        <title>Algoriphagus aquimaris sp. nov., isolated form marine sediment in Pohang, Korea.</title>
        <authorList>
            <person name="Kim J."/>
            <person name="Yoon S.-H."/>
            <person name="Lee S.-S."/>
        </authorList>
    </citation>
    <scope>NUCLEOTIDE SEQUENCE [LARGE SCALE GENOMIC DNA]</scope>
    <source>
        <strain evidence="2 3">F21</strain>
    </source>
</reference>
<comment type="caution">
    <text evidence="2">The sequence shown here is derived from an EMBL/GenBank/DDBJ whole genome shotgun (WGS) entry which is preliminary data.</text>
</comment>
<dbReference type="RefSeq" id="WP_133391565.1">
    <property type="nucleotide sequence ID" value="NZ_SMUW01000036.1"/>
</dbReference>
<dbReference type="AlphaFoldDB" id="A0A4R5UUR2"/>
<sequence length="387" mass="43686">MTRFIIVFALICFISACRSHENLLTDAKTYSNFRGFIPIDPIEYNDEILLARDGDLYTKDIKLMNSDEIFQFLNNETVLVSIGQVNSEGGISYLPVTVSTKNSSYKVTMDYMKFATLAEVRTDGSFIGFRRVGVGLRLITLLTANESGINIGDLSSIGLAAKQGTIKGTMMIEVVGIKSREVTTLLPLPSEINQTTIQNAMQALATIKSKIYDEETELFPQVMAIKPDSTSRKRRPIAQIPDSNPETGPERFPTDGDSLLTNPPTTIPNPRPEDIRDDYGNDILLQIGGSKSTVSKYQKAKNLERTAFEYLFDREIDQVIETLNAAEIAYPGFHSVYDINRLLKAERETLRDKNSPKWKEVYERILKDYPWKLSDEIIERLENEIDL</sequence>
<gene>
    <name evidence="2" type="ORF">E1898_15535</name>
</gene>
<protein>
    <submittedName>
        <fullName evidence="2">Uncharacterized protein</fullName>
    </submittedName>
</protein>
<feature type="region of interest" description="Disordered" evidence="1">
    <location>
        <begin position="227"/>
        <end position="275"/>
    </location>
</feature>
<proteinExistence type="predicted"/>
<name>A0A4R5UUR2_9BACT</name>
<keyword evidence="3" id="KW-1185">Reference proteome</keyword>